<dbReference type="EMBL" id="VLKQ01000001">
    <property type="protein sequence ID" value="TWI15291.1"/>
    <property type="molecule type" value="Genomic_DNA"/>
</dbReference>
<sequence>MKKIFASLILLTVLNSCSDSSDSSSSATGEGSEVPTPRSYTTYTSQNSVTLNGYINNDNNYYQGPGTYKVGFIFRTGSADNTANQQVVVVNENVAYEPYRAYYHTPITGLEPNTKYYYTCYTENGNYRAEDWEEVTTSAVPCTYAQNNYISINGTWQSVSPEINDSPLCCDSGNFGITFGTWPNIYDVNFNELNDGYPHTGQFFGVDYEFDITDYNKEVVKSSNQVLIGNRSTPNTKLFVNNDGTTLTVIFCNSTLRDGTVLNGKVSVAIP</sequence>
<accession>V6RY06</accession>
<dbReference type="AlphaFoldDB" id="V6RY06"/>
<feature type="compositionally biased region" description="Low complexity" evidence="1">
    <location>
        <begin position="17"/>
        <end position="26"/>
    </location>
</feature>
<feature type="signal peptide" evidence="2">
    <location>
        <begin position="1"/>
        <end position="18"/>
    </location>
</feature>
<keyword evidence="4" id="KW-1185">Reference proteome</keyword>
<evidence type="ECO:0000313" key="4">
    <source>
        <dbReference type="Proteomes" id="UP000319848"/>
    </source>
</evidence>
<protein>
    <recommendedName>
        <fullName evidence="5">Fibronectin type-III domain-containing protein</fullName>
    </recommendedName>
</protein>
<reference evidence="3 4" key="1">
    <citation type="journal article" date="2015" name="Stand. Genomic Sci.">
        <title>Genomic Encyclopedia of Bacterial and Archaeal Type Strains, Phase III: the genomes of soil and plant-associated and newly described type strains.</title>
        <authorList>
            <person name="Whitman W.B."/>
            <person name="Woyke T."/>
            <person name="Klenk H.P."/>
            <person name="Zhou Y."/>
            <person name="Lilburn T.G."/>
            <person name="Beck B.J."/>
            <person name="De Vos P."/>
            <person name="Vandamme P."/>
            <person name="Eisen J.A."/>
            <person name="Garrity G."/>
            <person name="Hugenholtz P."/>
            <person name="Kyrpides N.C."/>
        </authorList>
    </citation>
    <scope>NUCLEOTIDE SEQUENCE [LARGE SCALE GENOMIC DNA]</scope>
    <source>
        <strain evidence="3 4">CGMCC 1.7270</strain>
    </source>
</reference>
<dbReference type="SUPFAM" id="SSF49363">
    <property type="entry name" value="Purple acid phosphatase, N-terminal domain"/>
    <property type="match status" value="1"/>
</dbReference>
<evidence type="ECO:0000256" key="1">
    <source>
        <dbReference type="SAM" id="MobiDB-lite"/>
    </source>
</evidence>
<gene>
    <name evidence="3" type="ORF">IP98_00283</name>
</gene>
<evidence type="ECO:0008006" key="5">
    <source>
        <dbReference type="Google" id="ProtNLM"/>
    </source>
</evidence>
<dbReference type="GO" id="GO:0046872">
    <property type="term" value="F:metal ion binding"/>
    <property type="evidence" value="ECO:0007669"/>
    <property type="project" value="InterPro"/>
</dbReference>
<organism evidence="3 4">
    <name type="scientific">Flavobacterium cauense R2A-7</name>
    <dbReference type="NCBI Taxonomy" id="1341154"/>
    <lineage>
        <taxon>Bacteria</taxon>
        <taxon>Pseudomonadati</taxon>
        <taxon>Bacteroidota</taxon>
        <taxon>Flavobacteriia</taxon>
        <taxon>Flavobacteriales</taxon>
        <taxon>Flavobacteriaceae</taxon>
        <taxon>Flavobacterium</taxon>
    </lineage>
</organism>
<feature type="region of interest" description="Disordered" evidence="1">
    <location>
        <begin position="17"/>
        <end position="41"/>
    </location>
</feature>
<dbReference type="GO" id="GO:0003993">
    <property type="term" value="F:acid phosphatase activity"/>
    <property type="evidence" value="ECO:0007669"/>
    <property type="project" value="InterPro"/>
</dbReference>
<dbReference type="RefSeq" id="WP_023571560.1">
    <property type="nucleotide sequence ID" value="NZ_AVBI01000019.1"/>
</dbReference>
<dbReference type="OrthoDB" id="1376234at2"/>
<dbReference type="Proteomes" id="UP000319848">
    <property type="component" value="Unassembled WGS sequence"/>
</dbReference>
<keyword evidence="2" id="KW-0732">Signal</keyword>
<name>V6RY06_9FLAO</name>
<feature type="chain" id="PRO_5030178628" description="Fibronectin type-III domain-containing protein" evidence="2">
    <location>
        <begin position="19"/>
        <end position="271"/>
    </location>
</feature>
<evidence type="ECO:0000256" key="2">
    <source>
        <dbReference type="SAM" id="SignalP"/>
    </source>
</evidence>
<evidence type="ECO:0000313" key="3">
    <source>
        <dbReference type="EMBL" id="TWI15291.1"/>
    </source>
</evidence>
<comment type="caution">
    <text evidence="3">The sequence shown here is derived from an EMBL/GenBank/DDBJ whole genome shotgun (WGS) entry which is preliminary data.</text>
</comment>
<dbReference type="InterPro" id="IPR008963">
    <property type="entry name" value="Purple_acid_Pase-like_N"/>
</dbReference>
<proteinExistence type="predicted"/>